<dbReference type="OMA" id="CANIPAN"/>
<keyword evidence="4" id="KW-1185">Reference proteome</keyword>
<dbReference type="VEuPathDB" id="FungiDB:MAPG_09855"/>
<dbReference type="EMBL" id="GL876977">
    <property type="protein sequence ID" value="KLU91334.1"/>
    <property type="molecule type" value="Genomic_DNA"/>
</dbReference>
<dbReference type="Gene3D" id="3.80.10.10">
    <property type="entry name" value="Ribonuclease Inhibitor"/>
    <property type="match status" value="1"/>
</dbReference>
<evidence type="ECO:0000313" key="4">
    <source>
        <dbReference type="Proteomes" id="UP000011715"/>
    </source>
</evidence>
<dbReference type="OrthoDB" id="4669919at2759"/>
<feature type="compositionally biased region" description="Basic and acidic residues" evidence="1">
    <location>
        <begin position="183"/>
        <end position="193"/>
    </location>
</feature>
<dbReference type="EnsemblFungi" id="MAPG_09855T0">
    <property type="protein sequence ID" value="MAPG_09855T0"/>
    <property type="gene ID" value="MAPG_09855"/>
</dbReference>
<reference evidence="3" key="5">
    <citation type="submission" date="2015-06" db="UniProtKB">
        <authorList>
            <consortium name="EnsemblFungi"/>
        </authorList>
    </citation>
    <scope>IDENTIFICATION</scope>
    <source>
        <strain evidence="3">ATCC 64411</strain>
    </source>
</reference>
<dbReference type="InterPro" id="IPR032675">
    <property type="entry name" value="LRR_dom_sf"/>
</dbReference>
<dbReference type="eggNOG" id="ENOG502T5RM">
    <property type="taxonomic scope" value="Eukaryota"/>
</dbReference>
<dbReference type="Proteomes" id="UP000011715">
    <property type="component" value="Unassembled WGS sequence"/>
</dbReference>
<reference evidence="2" key="3">
    <citation type="submission" date="2011-03" db="EMBL/GenBank/DDBJ databases">
        <title>Annotation of Magnaporthe poae ATCC 64411.</title>
        <authorList>
            <person name="Ma L.-J."/>
            <person name="Dead R."/>
            <person name="Young S.K."/>
            <person name="Zeng Q."/>
            <person name="Gargeya S."/>
            <person name="Fitzgerald M."/>
            <person name="Haas B."/>
            <person name="Abouelleil A."/>
            <person name="Alvarado L."/>
            <person name="Arachchi H.M."/>
            <person name="Berlin A."/>
            <person name="Brown A."/>
            <person name="Chapman S.B."/>
            <person name="Chen Z."/>
            <person name="Dunbar C."/>
            <person name="Freedman E."/>
            <person name="Gearin G."/>
            <person name="Gellesch M."/>
            <person name="Goldberg J."/>
            <person name="Griggs A."/>
            <person name="Gujja S."/>
            <person name="Heiman D."/>
            <person name="Howarth C."/>
            <person name="Larson L."/>
            <person name="Lui A."/>
            <person name="MacDonald P.J.P."/>
            <person name="Mehta T."/>
            <person name="Montmayeur A."/>
            <person name="Murphy C."/>
            <person name="Neiman D."/>
            <person name="Pearson M."/>
            <person name="Priest M."/>
            <person name="Roberts A."/>
            <person name="Saif S."/>
            <person name="Shea T."/>
            <person name="Shenoy N."/>
            <person name="Sisk P."/>
            <person name="Stolte C."/>
            <person name="Sykes S."/>
            <person name="Yandava C."/>
            <person name="Wortman J."/>
            <person name="Nusbaum C."/>
            <person name="Birren B."/>
        </authorList>
    </citation>
    <scope>NUCLEOTIDE SEQUENCE</scope>
    <source>
        <strain evidence="2">ATCC 64411</strain>
    </source>
</reference>
<evidence type="ECO:0000313" key="3">
    <source>
        <dbReference type="EnsemblFungi" id="MAPG_09855T0"/>
    </source>
</evidence>
<reference evidence="2" key="2">
    <citation type="submission" date="2010-05" db="EMBL/GenBank/DDBJ databases">
        <title>The Genome Sequence of Magnaporthe poae strain ATCC 64411.</title>
        <authorList>
            <consortium name="The Broad Institute Genome Sequencing Platform"/>
            <consortium name="Broad Institute Genome Sequencing Center for Infectious Disease"/>
            <person name="Ma L.-J."/>
            <person name="Dead R."/>
            <person name="Young S."/>
            <person name="Zeng Q."/>
            <person name="Koehrsen M."/>
            <person name="Alvarado L."/>
            <person name="Berlin A."/>
            <person name="Chapman S.B."/>
            <person name="Chen Z."/>
            <person name="Freedman E."/>
            <person name="Gellesch M."/>
            <person name="Goldberg J."/>
            <person name="Griggs A."/>
            <person name="Gujja S."/>
            <person name="Heilman E.R."/>
            <person name="Heiman D."/>
            <person name="Hepburn T."/>
            <person name="Howarth C."/>
            <person name="Jen D."/>
            <person name="Larson L."/>
            <person name="Mehta T."/>
            <person name="Neiman D."/>
            <person name="Pearson M."/>
            <person name="Roberts A."/>
            <person name="Saif S."/>
            <person name="Shea T."/>
            <person name="Shenoy N."/>
            <person name="Sisk P."/>
            <person name="Stolte C."/>
            <person name="Sykes S."/>
            <person name="Walk T."/>
            <person name="White J."/>
            <person name="Yandava C."/>
            <person name="Haas B."/>
            <person name="Nusbaum C."/>
            <person name="Birren B."/>
        </authorList>
    </citation>
    <scope>NUCLEOTIDE SEQUENCE</scope>
    <source>
        <strain evidence="2">ATCC 64411</strain>
    </source>
</reference>
<name>A0A0C4EB14_MAGP6</name>
<evidence type="ECO:0000313" key="2">
    <source>
        <dbReference type="EMBL" id="KLU91334.1"/>
    </source>
</evidence>
<sequence length="614" mass="69448">MTGTARTRFIQTLDLVRCLADEIQNKSQLRSLCLVSKAFHDAFTPALYGEMDIVTYQWGHQCPKGSRPEKYVEMFERLPSNPHLRHVRRLQLDLNHGGPVNEIARSLVARMPMLEEFEWDAGSLHQETMSALIRSCPHLKSFVMIYVPYSDLDHDMTGDDDDEASDEDGETSDDDDESSDSQEPNKEVAKEAQHEEEEDKTVAGMHYLARFTGLTKLTVGQMEPLVGKDGEYRRWANDIVRILVACPDLEELTLGFSEDGIRFDRRCEEFLQFVCLGYADRAARPLRLKVLRLGLGVALRRDADSGLPVPRISDLTDIYGLEELYVDCRKTNLSYNNYAQTRPSVAAIPWDVFKPDCCPALARIGIFPFPQDLDDIPAPLLSLLQLPVDHPLQQTAVYRRPSSDDNQVALRLGGFNPGFVVSRQEDDPDTAAVTVTTQEVEDAEWKAYLSLAANARSLFLQTVFDSVRLELKHQPHLEAMLRRTPGLRVLVLSAPLPVLGPAFHQPSTTGEQMDAMLAENRENTKLAISAKWRKNLARRLAQAGRGLQIVKIGRHAWRVHRGSADTMQLLSMDRYEQRRLGCFRPPGHAFPEFAPSKIYTSLGYRHEYERSVMG</sequence>
<protein>
    <submittedName>
        <fullName evidence="2 3">Uncharacterized protein</fullName>
    </submittedName>
</protein>
<reference evidence="3" key="4">
    <citation type="journal article" date="2015" name="G3 (Bethesda)">
        <title>Genome sequences of three phytopathogenic species of the Magnaporthaceae family of fungi.</title>
        <authorList>
            <person name="Okagaki L.H."/>
            <person name="Nunes C.C."/>
            <person name="Sailsbery J."/>
            <person name="Clay B."/>
            <person name="Brown D."/>
            <person name="John T."/>
            <person name="Oh Y."/>
            <person name="Young N."/>
            <person name="Fitzgerald M."/>
            <person name="Haas B.J."/>
            <person name="Zeng Q."/>
            <person name="Young S."/>
            <person name="Adiconis X."/>
            <person name="Fan L."/>
            <person name="Levin J.Z."/>
            <person name="Mitchell T.K."/>
            <person name="Okubara P.A."/>
            <person name="Farman M.L."/>
            <person name="Kohn L.M."/>
            <person name="Birren B."/>
            <person name="Ma L.-J."/>
            <person name="Dean R.A."/>
        </authorList>
    </citation>
    <scope>NUCLEOTIDE SEQUENCE</scope>
    <source>
        <strain evidence="3">ATCC 64411 / 73-15</strain>
    </source>
</reference>
<organism evidence="3 4">
    <name type="scientific">Magnaporthiopsis poae (strain ATCC 64411 / 73-15)</name>
    <name type="common">Kentucky bluegrass fungus</name>
    <name type="synonym">Magnaporthe poae</name>
    <dbReference type="NCBI Taxonomy" id="644358"/>
    <lineage>
        <taxon>Eukaryota</taxon>
        <taxon>Fungi</taxon>
        <taxon>Dikarya</taxon>
        <taxon>Ascomycota</taxon>
        <taxon>Pezizomycotina</taxon>
        <taxon>Sordariomycetes</taxon>
        <taxon>Sordariomycetidae</taxon>
        <taxon>Magnaporthales</taxon>
        <taxon>Magnaporthaceae</taxon>
        <taxon>Magnaporthiopsis</taxon>
    </lineage>
</organism>
<dbReference type="STRING" id="644358.A0A0C4EB14"/>
<feature type="compositionally biased region" description="Acidic residues" evidence="1">
    <location>
        <begin position="158"/>
        <end position="180"/>
    </location>
</feature>
<proteinExistence type="predicted"/>
<gene>
    <name evidence="2" type="ORF">MAPG_09855</name>
</gene>
<feature type="region of interest" description="Disordered" evidence="1">
    <location>
        <begin position="154"/>
        <end position="200"/>
    </location>
</feature>
<reference evidence="4" key="1">
    <citation type="submission" date="2010-05" db="EMBL/GenBank/DDBJ databases">
        <title>The genome sequence of Magnaporthe poae strain ATCC 64411.</title>
        <authorList>
            <person name="Ma L.-J."/>
            <person name="Dead R."/>
            <person name="Young S."/>
            <person name="Zeng Q."/>
            <person name="Koehrsen M."/>
            <person name="Alvarado L."/>
            <person name="Berlin A."/>
            <person name="Chapman S.B."/>
            <person name="Chen Z."/>
            <person name="Freedman E."/>
            <person name="Gellesch M."/>
            <person name="Goldberg J."/>
            <person name="Griggs A."/>
            <person name="Gujja S."/>
            <person name="Heilman E.R."/>
            <person name="Heiman D."/>
            <person name="Hepburn T."/>
            <person name="Howarth C."/>
            <person name="Jen D."/>
            <person name="Larson L."/>
            <person name="Mehta T."/>
            <person name="Neiman D."/>
            <person name="Pearson M."/>
            <person name="Roberts A."/>
            <person name="Saif S."/>
            <person name="Shea T."/>
            <person name="Shenoy N."/>
            <person name="Sisk P."/>
            <person name="Stolte C."/>
            <person name="Sykes S."/>
            <person name="Walk T."/>
            <person name="White J."/>
            <person name="Yandava C."/>
            <person name="Haas B."/>
            <person name="Nusbaum C."/>
            <person name="Birren B."/>
        </authorList>
    </citation>
    <scope>NUCLEOTIDE SEQUENCE [LARGE SCALE GENOMIC DNA]</scope>
    <source>
        <strain evidence="4">ATCC 64411 / 73-15</strain>
    </source>
</reference>
<accession>A0A0C4EB14</accession>
<dbReference type="AlphaFoldDB" id="A0A0C4EB14"/>
<evidence type="ECO:0000256" key="1">
    <source>
        <dbReference type="SAM" id="MobiDB-lite"/>
    </source>
</evidence>
<dbReference type="EMBL" id="ADBL01002527">
    <property type="status" value="NOT_ANNOTATED_CDS"/>
    <property type="molecule type" value="Genomic_DNA"/>
</dbReference>